<evidence type="ECO:0000313" key="5">
    <source>
        <dbReference type="EMBL" id="CAE6510741.1"/>
    </source>
</evidence>
<evidence type="ECO:0000256" key="4">
    <source>
        <dbReference type="SAM" id="MobiDB-lite"/>
    </source>
</evidence>
<reference evidence="5" key="1">
    <citation type="submission" date="2021-01" db="EMBL/GenBank/DDBJ databases">
        <authorList>
            <person name="Kaushik A."/>
        </authorList>
    </citation>
    <scope>NUCLEOTIDE SEQUENCE</scope>
    <source>
        <strain evidence="5">AG3-1AP</strain>
    </source>
</reference>
<name>A0A8H3D4V4_9AGAM</name>
<dbReference type="EMBL" id="CAJMWV010005335">
    <property type="protein sequence ID" value="CAE6510741.1"/>
    <property type="molecule type" value="Genomic_DNA"/>
</dbReference>
<feature type="compositionally biased region" description="Basic and acidic residues" evidence="4">
    <location>
        <begin position="131"/>
        <end position="149"/>
    </location>
</feature>
<dbReference type="Pfam" id="PF07052">
    <property type="entry name" value="Hep_59"/>
    <property type="match status" value="1"/>
</dbReference>
<feature type="compositionally biased region" description="Basic residues" evidence="4">
    <location>
        <begin position="9"/>
        <end position="19"/>
    </location>
</feature>
<feature type="region of interest" description="Disordered" evidence="4">
    <location>
        <begin position="219"/>
        <end position="239"/>
    </location>
</feature>
<dbReference type="OrthoDB" id="5627at2759"/>
<comment type="caution">
    <text evidence="5">The sequence shown here is derived from an EMBL/GenBank/DDBJ whole genome shotgun (WGS) entry which is preliminary data.</text>
</comment>
<evidence type="ECO:0000313" key="6">
    <source>
        <dbReference type="Proteomes" id="UP000663831"/>
    </source>
</evidence>
<feature type="compositionally biased region" description="Basic and acidic residues" evidence="4">
    <location>
        <begin position="34"/>
        <end position="57"/>
    </location>
</feature>
<dbReference type="GO" id="GO:0005681">
    <property type="term" value="C:spliceosomal complex"/>
    <property type="evidence" value="ECO:0007669"/>
    <property type="project" value="TreeGrafter"/>
</dbReference>
<evidence type="ECO:0000256" key="1">
    <source>
        <dbReference type="ARBA" id="ARBA00004123"/>
    </source>
</evidence>
<sequence>MSDSEPKPLFKKRAKRPPPRQRESEDAVPDEPTPETREGSEGVDEEKMTIEELLELRKLRRQRQGIDSTKLNAGISKKKKKKTEEEEEEEQYGLRPGGQRREVEEDEDNPDEDVGKKIVKSNNFTQQTNKLDVDKHMMKYIEEELEKRRGTPNGSTGDGNASSSDPYAELFRISEKYKLQKKQELEEGSVTNSSAMLTAIPEVDLGMDTRLKNIEETEKAKRTVSETLKDSRHKPREKNDERHLAATRFFNPRLKVQSDADAMRDAKLEAMGLPPEMDTRGYIKERDNRREVATDEQASRLCHLMLLI</sequence>
<dbReference type="GO" id="GO:0000398">
    <property type="term" value="P:mRNA splicing, via spliceosome"/>
    <property type="evidence" value="ECO:0007669"/>
    <property type="project" value="TreeGrafter"/>
</dbReference>
<protein>
    <submittedName>
        <fullName evidence="5">Uncharacterized protein</fullName>
    </submittedName>
</protein>
<accession>A0A8H3D4V4</accession>
<evidence type="ECO:0000256" key="3">
    <source>
        <dbReference type="ARBA" id="ARBA00023242"/>
    </source>
</evidence>
<feature type="compositionally biased region" description="Basic and acidic residues" evidence="4">
    <location>
        <begin position="219"/>
        <end position="230"/>
    </location>
</feature>
<gene>
    <name evidence="5" type="ORF">RDB_LOCUS130873</name>
</gene>
<dbReference type="PANTHER" id="PTHR13486:SF2">
    <property type="entry name" value="SPLICING FACTOR C9ORF78"/>
    <property type="match status" value="1"/>
</dbReference>
<dbReference type="PANTHER" id="PTHR13486">
    <property type="entry name" value="TELOMERE LENGTH AND SILENCING PROTEIN 1 TLS1 FAMILY MEMBER"/>
    <property type="match status" value="1"/>
</dbReference>
<feature type="compositionally biased region" description="Polar residues" evidence="4">
    <location>
        <begin position="152"/>
        <end position="165"/>
    </location>
</feature>
<comment type="similarity">
    <text evidence="2">Belongs to the TLS1 family.</text>
</comment>
<dbReference type="AlphaFoldDB" id="A0A8H3D4V4"/>
<feature type="region of interest" description="Disordered" evidence="4">
    <location>
        <begin position="1"/>
        <end position="168"/>
    </location>
</feature>
<keyword evidence="3" id="KW-0539">Nucleus</keyword>
<comment type="subcellular location">
    <subcellularLocation>
        <location evidence="1">Nucleus</location>
    </subcellularLocation>
</comment>
<organism evidence="5 6">
    <name type="scientific">Rhizoctonia solani</name>
    <dbReference type="NCBI Taxonomy" id="456999"/>
    <lineage>
        <taxon>Eukaryota</taxon>
        <taxon>Fungi</taxon>
        <taxon>Dikarya</taxon>
        <taxon>Basidiomycota</taxon>
        <taxon>Agaricomycotina</taxon>
        <taxon>Agaricomycetes</taxon>
        <taxon>Cantharellales</taxon>
        <taxon>Ceratobasidiaceae</taxon>
        <taxon>Rhizoctonia</taxon>
    </lineage>
</organism>
<feature type="compositionally biased region" description="Polar residues" evidence="4">
    <location>
        <begin position="120"/>
        <end position="130"/>
    </location>
</feature>
<dbReference type="Proteomes" id="UP000663831">
    <property type="component" value="Unassembled WGS sequence"/>
</dbReference>
<dbReference type="InterPro" id="IPR010756">
    <property type="entry name" value="Tls1-like"/>
</dbReference>
<proteinExistence type="inferred from homology"/>
<evidence type="ECO:0000256" key="2">
    <source>
        <dbReference type="ARBA" id="ARBA00007643"/>
    </source>
</evidence>